<comment type="caution">
    <text evidence="2">The sequence shown here is derived from an EMBL/GenBank/DDBJ whole genome shotgun (WGS) entry which is preliminary data.</text>
</comment>
<dbReference type="PANTHER" id="PTHR30055">
    <property type="entry name" value="HTH-TYPE TRANSCRIPTIONAL REGULATOR RUTR"/>
    <property type="match status" value="1"/>
</dbReference>
<dbReference type="SUPFAM" id="SSF46689">
    <property type="entry name" value="Homeodomain-like"/>
    <property type="match status" value="1"/>
</dbReference>
<evidence type="ECO:0000256" key="1">
    <source>
        <dbReference type="ARBA" id="ARBA00023125"/>
    </source>
</evidence>
<dbReference type="GeneID" id="75075728"/>
<dbReference type="PRINTS" id="PR00455">
    <property type="entry name" value="HTHTETR"/>
</dbReference>
<dbReference type="Pfam" id="PF00440">
    <property type="entry name" value="TetR_N"/>
    <property type="match status" value="1"/>
</dbReference>
<accession>A0A017H8X0</accession>
<dbReference type="RefSeq" id="WP_005963943.1">
    <property type="nucleotide sequence ID" value="NZ_AOJP01000001.1"/>
</dbReference>
<dbReference type="GO" id="GO:0003700">
    <property type="term" value="F:DNA-binding transcription factor activity"/>
    <property type="evidence" value="ECO:0007669"/>
    <property type="project" value="TreeGrafter"/>
</dbReference>
<gene>
    <name evidence="2" type="ORF">C095_03765</name>
</gene>
<evidence type="ECO:0000313" key="2">
    <source>
        <dbReference type="EMBL" id="KID49274.1"/>
    </source>
</evidence>
<dbReference type="Proteomes" id="UP000031184">
    <property type="component" value="Unassembled WGS sequence"/>
</dbReference>
<dbReference type="InterPro" id="IPR009057">
    <property type="entry name" value="Homeodomain-like_sf"/>
</dbReference>
<dbReference type="Gene3D" id="1.10.357.10">
    <property type="entry name" value="Tetracycline Repressor, domain 2"/>
    <property type="match status" value="1"/>
</dbReference>
<organism evidence="2 3">
    <name type="scientific">Fusobacterium necrophorum subsp. funduliforme B35</name>
    <dbReference type="NCBI Taxonomy" id="1226633"/>
    <lineage>
        <taxon>Bacteria</taxon>
        <taxon>Fusobacteriati</taxon>
        <taxon>Fusobacteriota</taxon>
        <taxon>Fusobacteriia</taxon>
        <taxon>Fusobacteriales</taxon>
        <taxon>Fusobacteriaceae</taxon>
        <taxon>Fusobacterium</taxon>
    </lineage>
</organism>
<dbReference type="PROSITE" id="PS50977">
    <property type="entry name" value="HTH_TETR_2"/>
    <property type="match status" value="1"/>
</dbReference>
<dbReference type="AlphaFoldDB" id="A0A017H8X0"/>
<protein>
    <submittedName>
        <fullName evidence="2">TetR family transcriptional regulator</fullName>
    </submittedName>
</protein>
<dbReference type="InterPro" id="IPR050109">
    <property type="entry name" value="HTH-type_TetR-like_transc_reg"/>
</dbReference>
<reference evidence="2 3" key="1">
    <citation type="submission" date="2013-08" db="EMBL/GenBank/DDBJ databases">
        <title>An opportunistic ruminal bacterium that causes liver abscesses in cattle.</title>
        <authorList>
            <person name="Benahmed F.H."/>
            <person name="Rasmussen M."/>
            <person name="Harbottle H."/>
            <person name="Soppet D."/>
            <person name="Nagaraja T.G."/>
            <person name="Davidson M."/>
        </authorList>
    </citation>
    <scope>NUCLEOTIDE SEQUENCE [LARGE SCALE GENOMIC DNA]</scope>
    <source>
        <strain evidence="2 3">B35</strain>
    </source>
</reference>
<proteinExistence type="predicted"/>
<evidence type="ECO:0000313" key="3">
    <source>
        <dbReference type="Proteomes" id="UP000031184"/>
    </source>
</evidence>
<dbReference type="PANTHER" id="PTHR30055:SF226">
    <property type="entry name" value="HTH-TYPE TRANSCRIPTIONAL REGULATOR PKSA"/>
    <property type="match status" value="1"/>
</dbReference>
<dbReference type="GO" id="GO:0000976">
    <property type="term" value="F:transcription cis-regulatory region binding"/>
    <property type="evidence" value="ECO:0007669"/>
    <property type="project" value="TreeGrafter"/>
</dbReference>
<keyword evidence="1" id="KW-0238">DNA-binding</keyword>
<dbReference type="PATRIC" id="fig|1226633.4.peg.752"/>
<name>A0A017H8X0_9FUSO</name>
<dbReference type="OrthoDB" id="494991at2"/>
<dbReference type="InterPro" id="IPR001647">
    <property type="entry name" value="HTH_TetR"/>
</dbReference>
<sequence length="190" mass="22006">MAQVLKEEVKNRILSAAEKVFYEKDYRSAKLTEIAEEADIPVALIYTYFPNKEKLFEAIVSSVYLNFAPAFAEEEALEEGTASERFDEVGEKYIHELLKERKKLIILMDKSSGTKHEKAKDELIAQMQKHIEVSFQRQGKEKYNPMLAHILASNFTEGLLEIARHYQSEEWAKNMLKLMAQCYYKGVESL</sequence>
<dbReference type="EMBL" id="AUZI01000012">
    <property type="protein sequence ID" value="KID49274.1"/>
    <property type="molecule type" value="Genomic_DNA"/>
</dbReference>